<organism evidence="1 2">
    <name type="scientific">Autumnicola musiva</name>
    <dbReference type="NCBI Taxonomy" id="3075589"/>
    <lineage>
        <taxon>Bacteria</taxon>
        <taxon>Pseudomonadati</taxon>
        <taxon>Bacteroidota</taxon>
        <taxon>Flavobacteriia</taxon>
        <taxon>Flavobacteriales</taxon>
        <taxon>Flavobacteriaceae</taxon>
        <taxon>Autumnicola</taxon>
    </lineage>
</organism>
<gene>
    <name evidence="1" type="ORF">RM539_15605</name>
</gene>
<reference evidence="1 2" key="1">
    <citation type="submission" date="2023-09" db="EMBL/GenBank/DDBJ databases">
        <authorList>
            <person name="Rey-Velasco X."/>
        </authorList>
    </citation>
    <scope>NUCLEOTIDE SEQUENCE [LARGE SCALE GENOMIC DNA]</scope>
    <source>
        <strain evidence="1 2">F117</strain>
    </source>
</reference>
<accession>A0ABU3D910</accession>
<proteinExistence type="predicted"/>
<keyword evidence="2" id="KW-1185">Reference proteome</keyword>
<protein>
    <submittedName>
        <fullName evidence="1">Uncharacterized protein</fullName>
    </submittedName>
</protein>
<comment type="caution">
    <text evidence="1">The sequence shown here is derived from an EMBL/GenBank/DDBJ whole genome shotgun (WGS) entry which is preliminary data.</text>
</comment>
<name>A0ABU3D910_9FLAO</name>
<evidence type="ECO:0000313" key="2">
    <source>
        <dbReference type="Proteomes" id="UP001262582"/>
    </source>
</evidence>
<dbReference type="EMBL" id="JAVRHK010000014">
    <property type="protein sequence ID" value="MDT0678009.1"/>
    <property type="molecule type" value="Genomic_DNA"/>
</dbReference>
<dbReference type="RefSeq" id="WP_311504348.1">
    <property type="nucleotide sequence ID" value="NZ_JAVRHK010000014.1"/>
</dbReference>
<evidence type="ECO:0000313" key="1">
    <source>
        <dbReference type="EMBL" id="MDT0678009.1"/>
    </source>
</evidence>
<dbReference type="Proteomes" id="UP001262582">
    <property type="component" value="Unassembled WGS sequence"/>
</dbReference>
<sequence>MKKASVILLLFIFSFNSVGFYITFGIQLYQIKTEVRQKIIDGTPEEELVQLKYSSETKEEFHWHEDGEFRYRGKMYDVVRAEDGENTIVYYCIVDKEETILLASLKKQLEKNSKRNKRNGKMAKSFHKVFFQPRNLPDALTLFTPEENLLINSRHFNFYTPPGLEPSGPPPKWV</sequence>